<gene>
    <name evidence="2" type="ORF">CAPTEDRAFT_219612</name>
</gene>
<organism evidence="2">
    <name type="scientific">Capitella teleta</name>
    <name type="common">Polychaete worm</name>
    <dbReference type="NCBI Taxonomy" id="283909"/>
    <lineage>
        <taxon>Eukaryota</taxon>
        <taxon>Metazoa</taxon>
        <taxon>Spiralia</taxon>
        <taxon>Lophotrochozoa</taxon>
        <taxon>Annelida</taxon>
        <taxon>Polychaeta</taxon>
        <taxon>Sedentaria</taxon>
        <taxon>Scolecida</taxon>
        <taxon>Capitellidae</taxon>
        <taxon>Capitella</taxon>
    </lineage>
</organism>
<reference evidence="2 4" key="2">
    <citation type="journal article" date="2013" name="Nature">
        <title>Insights into bilaterian evolution from three spiralian genomes.</title>
        <authorList>
            <person name="Simakov O."/>
            <person name="Marletaz F."/>
            <person name="Cho S.J."/>
            <person name="Edsinger-Gonzales E."/>
            <person name="Havlak P."/>
            <person name="Hellsten U."/>
            <person name="Kuo D.H."/>
            <person name="Larsson T."/>
            <person name="Lv J."/>
            <person name="Arendt D."/>
            <person name="Savage R."/>
            <person name="Osoegawa K."/>
            <person name="de Jong P."/>
            <person name="Grimwood J."/>
            <person name="Chapman J.A."/>
            <person name="Shapiro H."/>
            <person name="Aerts A."/>
            <person name="Otillar R.P."/>
            <person name="Terry A.Y."/>
            <person name="Boore J.L."/>
            <person name="Grigoriev I.V."/>
            <person name="Lindberg D.R."/>
            <person name="Seaver E.C."/>
            <person name="Weisblat D.A."/>
            <person name="Putnam N.H."/>
            <person name="Rokhsar D.S."/>
        </authorList>
    </citation>
    <scope>NUCLEOTIDE SEQUENCE</scope>
    <source>
        <strain evidence="2 4">I ESC-2004</strain>
    </source>
</reference>
<dbReference type="Proteomes" id="UP000014760">
    <property type="component" value="Unassembled WGS sequence"/>
</dbReference>
<accession>R7T621</accession>
<dbReference type="OrthoDB" id="10063408at2759"/>
<protein>
    <submittedName>
        <fullName evidence="2 3">Uncharacterized protein</fullName>
    </submittedName>
</protein>
<sequence>MTPAHRINLLTVALKHYAVKKEKDLGTKHTIMSFNSHEQKRELIVCMDGNFRLIRKENSGRSFDPPILAGSMCACTIVAGDAKKNASRSLSEMCILLNHVLDQHEWLAKSRQQNAPTPPAKGLNLDKREDRAARGVLVIKGMFRPFINGIPEIKRLPKTSYKNLSEMQQNSDDTEECEVPQPEYPCPLIEEPNSEDEF</sequence>
<dbReference type="EMBL" id="AMQN01033075">
    <property type="status" value="NOT_ANNOTATED_CDS"/>
    <property type="molecule type" value="Genomic_DNA"/>
</dbReference>
<keyword evidence="4" id="KW-1185">Reference proteome</keyword>
<dbReference type="HOGENOM" id="CLU_1379307_0_0_1"/>
<evidence type="ECO:0000256" key="1">
    <source>
        <dbReference type="SAM" id="MobiDB-lite"/>
    </source>
</evidence>
<dbReference type="EnsemblMetazoa" id="CapteT219612">
    <property type="protein sequence ID" value="CapteP219612"/>
    <property type="gene ID" value="CapteG219612"/>
</dbReference>
<proteinExistence type="predicted"/>
<reference evidence="3" key="3">
    <citation type="submission" date="2015-06" db="UniProtKB">
        <authorList>
            <consortium name="EnsemblMetazoa"/>
        </authorList>
    </citation>
    <scope>IDENTIFICATION</scope>
</reference>
<feature type="region of interest" description="Disordered" evidence="1">
    <location>
        <begin position="164"/>
        <end position="198"/>
    </location>
</feature>
<name>R7T621_CAPTE</name>
<reference evidence="4" key="1">
    <citation type="submission" date="2012-12" db="EMBL/GenBank/DDBJ databases">
        <authorList>
            <person name="Hellsten U."/>
            <person name="Grimwood J."/>
            <person name="Chapman J.A."/>
            <person name="Shapiro H."/>
            <person name="Aerts A."/>
            <person name="Otillar R.P."/>
            <person name="Terry A.Y."/>
            <person name="Boore J.L."/>
            <person name="Simakov O."/>
            <person name="Marletaz F."/>
            <person name="Cho S.-J."/>
            <person name="Edsinger-Gonzales E."/>
            <person name="Havlak P."/>
            <person name="Kuo D.-H."/>
            <person name="Larsson T."/>
            <person name="Lv J."/>
            <person name="Arendt D."/>
            <person name="Savage R."/>
            <person name="Osoegawa K."/>
            <person name="de Jong P."/>
            <person name="Lindberg D.R."/>
            <person name="Seaver E.C."/>
            <person name="Weisblat D.A."/>
            <person name="Putnam N.H."/>
            <person name="Grigoriev I.V."/>
            <person name="Rokhsar D.S."/>
        </authorList>
    </citation>
    <scope>NUCLEOTIDE SEQUENCE</scope>
    <source>
        <strain evidence="4">I ESC-2004</strain>
    </source>
</reference>
<dbReference type="AlphaFoldDB" id="R7T621"/>
<dbReference type="EMBL" id="KB311606">
    <property type="protein sequence ID" value="ELT88939.1"/>
    <property type="molecule type" value="Genomic_DNA"/>
</dbReference>
<evidence type="ECO:0000313" key="2">
    <source>
        <dbReference type="EMBL" id="ELT88939.1"/>
    </source>
</evidence>
<evidence type="ECO:0000313" key="3">
    <source>
        <dbReference type="EnsemblMetazoa" id="CapteP219612"/>
    </source>
</evidence>
<evidence type="ECO:0000313" key="4">
    <source>
        <dbReference type="Proteomes" id="UP000014760"/>
    </source>
</evidence>